<reference evidence="1 2" key="1">
    <citation type="submission" date="2019-10" db="EMBL/GenBank/DDBJ databases">
        <title>Two novel species isolated from a subtropical stream in China.</title>
        <authorList>
            <person name="Lu H."/>
        </authorList>
    </citation>
    <scope>NUCLEOTIDE SEQUENCE [LARGE SCALE GENOMIC DNA]</scope>
    <source>
        <strain evidence="1 2">FT103W</strain>
    </source>
</reference>
<comment type="caution">
    <text evidence="1">The sequence shown here is derived from an EMBL/GenBank/DDBJ whole genome shotgun (WGS) entry which is preliminary data.</text>
</comment>
<dbReference type="EMBL" id="WHUF01000001">
    <property type="protein sequence ID" value="MQA18165.1"/>
    <property type="molecule type" value="Genomic_DNA"/>
</dbReference>
<evidence type="ECO:0000313" key="1">
    <source>
        <dbReference type="EMBL" id="MQA18165.1"/>
    </source>
</evidence>
<sequence length="123" mass="13213">MAIVVEAVLFSYLDRPIFDVVVGDTDVGVSGVYPSTGGGTMSGARFSSGAQTVRWTLDGPQGMPRNGEVVHAQNRPELAPPSAGEHYLAVHIYPDNTVELIYSKNYPQFSPRGLQFAASRRSG</sequence>
<evidence type="ECO:0000313" key="2">
    <source>
        <dbReference type="Proteomes" id="UP000444318"/>
    </source>
</evidence>
<protein>
    <submittedName>
        <fullName evidence="1">Uncharacterized protein</fullName>
    </submittedName>
</protein>
<organism evidence="1 2">
    <name type="scientific">Rugamonas rivuli</name>
    <dbReference type="NCBI Taxonomy" id="2743358"/>
    <lineage>
        <taxon>Bacteria</taxon>
        <taxon>Pseudomonadati</taxon>
        <taxon>Pseudomonadota</taxon>
        <taxon>Betaproteobacteria</taxon>
        <taxon>Burkholderiales</taxon>
        <taxon>Oxalobacteraceae</taxon>
        <taxon>Telluria group</taxon>
        <taxon>Rugamonas</taxon>
    </lineage>
</organism>
<keyword evidence="2" id="KW-1185">Reference proteome</keyword>
<dbReference type="Proteomes" id="UP000444318">
    <property type="component" value="Unassembled WGS sequence"/>
</dbReference>
<name>A0A843S1P4_9BURK</name>
<dbReference type="AlphaFoldDB" id="A0A843S1P4"/>
<proteinExistence type="predicted"/>
<accession>A0A843S1P4</accession>
<gene>
    <name evidence="1" type="ORF">GEV01_01420</name>
</gene>
<dbReference type="RefSeq" id="WP_152800993.1">
    <property type="nucleotide sequence ID" value="NZ_WHUF01000001.1"/>
</dbReference>